<reference evidence="17" key="1">
    <citation type="journal article" date="2023" name="Science">
        <title>Elucidation of the pathway for biosynthesis of saponin adjuvants from the soapbark tree.</title>
        <authorList>
            <person name="Reed J."/>
            <person name="Orme A."/>
            <person name="El-Demerdash A."/>
            <person name="Owen C."/>
            <person name="Martin L.B.B."/>
            <person name="Misra R.C."/>
            <person name="Kikuchi S."/>
            <person name="Rejzek M."/>
            <person name="Martin A.C."/>
            <person name="Harkess A."/>
            <person name="Leebens-Mack J."/>
            <person name="Louveau T."/>
            <person name="Stephenson M.J."/>
            <person name="Osbourn A."/>
        </authorList>
    </citation>
    <scope>NUCLEOTIDE SEQUENCE</scope>
    <source>
        <strain evidence="17">S10</strain>
    </source>
</reference>
<evidence type="ECO:0000256" key="13">
    <source>
        <dbReference type="ARBA" id="ARBA00023136"/>
    </source>
</evidence>
<evidence type="ECO:0000256" key="15">
    <source>
        <dbReference type="PROSITE-ProRule" id="PRU00175"/>
    </source>
</evidence>
<keyword evidence="7" id="KW-0479">Metal-binding</keyword>
<keyword evidence="11" id="KW-0862">Zinc</keyword>
<keyword evidence="5" id="KW-0808">Transferase</keyword>
<evidence type="ECO:0000259" key="16">
    <source>
        <dbReference type="PROSITE" id="PS50089"/>
    </source>
</evidence>
<dbReference type="Pfam" id="PF13639">
    <property type="entry name" value="zf-RING_2"/>
    <property type="match status" value="1"/>
</dbReference>
<keyword evidence="12" id="KW-1133">Transmembrane helix</keyword>
<dbReference type="EC" id="2.3.2.27" evidence="4"/>
<evidence type="ECO:0000256" key="11">
    <source>
        <dbReference type="ARBA" id="ARBA00022833"/>
    </source>
</evidence>
<organism evidence="17 18">
    <name type="scientific">Quillaja saponaria</name>
    <name type="common">Soap bark tree</name>
    <dbReference type="NCBI Taxonomy" id="32244"/>
    <lineage>
        <taxon>Eukaryota</taxon>
        <taxon>Viridiplantae</taxon>
        <taxon>Streptophyta</taxon>
        <taxon>Embryophyta</taxon>
        <taxon>Tracheophyta</taxon>
        <taxon>Spermatophyta</taxon>
        <taxon>Magnoliopsida</taxon>
        <taxon>eudicotyledons</taxon>
        <taxon>Gunneridae</taxon>
        <taxon>Pentapetalae</taxon>
        <taxon>rosids</taxon>
        <taxon>fabids</taxon>
        <taxon>Fabales</taxon>
        <taxon>Quillajaceae</taxon>
        <taxon>Quillaja</taxon>
    </lineage>
</organism>
<protein>
    <recommendedName>
        <fullName evidence="4">RING-type E3 ubiquitin transferase</fullName>
        <ecNumber evidence="4">2.3.2.27</ecNumber>
    </recommendedName>
</protein>
<evidence type="ECO:0000256" key="10">
    <source>
        <dbReference type="ARBA" id="ARBA00022786"/>
    </source>
</evidence>
<keyword evidence="13" id="KW-0472">Membrane</keyword>
<evidence type="ECO:0000256" key="7">
    <source>
        <dbReference type="ARBA" id="ARBA00022723"/>
    </source>
</evidence>
<dbReference type="Proteomes" id="UP001163823">
    <property type="component" value="Chromosome 8"/>
</dbReference>
<evidence type="ECO:0000256" key="5">
    <source>
        <dbReference type="ARBA" id="ARBA00022679"/>
    </source>
</evidence>
<dbReference type="GO" id="GO:0016020">
    <property type="term" value="C:membrane"/>
    <property type="evidence" value="ECO:0007669"/>
    <property type="project" value="UniProtKB-SubCell"/>
</dbReference>
<accession>A0AAD7LI44</accession>
<dbReference type="InterPro" id="IPR001841">
    <property type="entry name" value="Znf_RING"/>
</dbReference>
<dbReference type="PROSITE" id="PS50089">
    <property type="entry name" value="ZF_RING_2"/>
    <property type="match status" value="1"/>
</dbReference>
<dbReference type="CDD" id="cd16461">
    <property type="entry name" value="RING-H2_EL5-like"/>
    <property type="match status" value="1"/>
</dbReference>
<keyword evidence="10" id="KW-0833">Ubl conjugation pathway</keyword>
<dbReference type="Gene3D" id="3.30.40.10">
    <property type="entry name" value="Zinc/RING finger domain, C3HC4 (zinc finger)"/>
    <property type="match status" value="1"/>
</dbReference>
<gene>
    <name evidence="17" type="ORF">O6P43_019277</name>
</gene>
<evidence type="ECO:0000256" key="8">
    <source>
        <dbReference type="ARBA" id="ARBA00022729"/>
    </source>
</evidence>
<comment type="similarity">
    <text evidence="14">Belongs to the RING-type zinc finger family. ATL subfamily.</text>
</comment>
<dbReference type="EMBL" id="JARAOO010000008">
    <property type="protein sequence ID" value="KAJ7958566.1"/>
    <property type="molecule type" value="Genomic_DNA"/>
</dbReference>
<evidence type="ECO:0000256" key="1">
    <source>
        <dbReference type="ARBA" id="ARBA00000900"/>
    </source>
</evidence>
<dbReference type="GO" id="GO:0008270">
    <property type="term" value="F:zinc ion binding"/>
    <property type="evidence" value="ECO:0007669"/>
    <property type="project" value="UniProtKB-KW"/>
</dbReference>
<keyword evidence="9 15" id="KW-0863">Zinc-finger</keyword>
<keyword evidence="18" id="KW-1185">Reference proteome</keyword>
<dbReference type="GO" id="GO:0061630">
    <property type="term" value="F:ubiquitin protein ligase activity"/>
    <property type="evidence" value="ECO:0007669"/>
    <property type="project" value="UniProtKB-EC"/>
</dbReference>
<evidence type="ECO:0000256" key="4">
    <source>
        <dbReference type="ARBA" id="ARBA00012483"/>
    </source>
</evidence>
<comment type="caution">
    <text evidence="17">The sequence shown here is derived from an EMBL/GenBank/DDBJ whole genome shotgun (WGS) entry which is preliminary data.</text>
</comment>
<dbReference type="PANTHER" id="PTHR46539">
    <property type="entry name" value="E3 UBIQUITIN-PROTEIN LIGASE ATL42"/>
    <property type="match status" value="1"/>
</dbReference>
<evidence type="ECO:0000256" key="14">
    <source>
        <dbReference type="ARBA" id="ARBA00024209"/>
    </source>
</evidence>
<sequence length="301" mass="34310">MFSITIPLLVYTKFCHTNPLALLNQDQNLGGLIRSRLSGIDKAVVESLPIFRFSLLKGSKEGPECAVRITKFEDSEILRLLPKCKHAFHSNCIDRWLESHSSCPLCRYKVDPGDLKSLTYSNSFRFLLNPSDLTGDSNLEIFVQREKDNLGSSRYNIGSSFLNSDVGKKEEWLLDQEGTSSGGNWKLFDKFKHKIIISDVVLKNRCSDFDSSDFLSLSSEMLSIMSSNRFSSLESINIEKLHEGLTINEQMEKVNSSVLAPEAKMAFWQKVQIIERKLLIYYQRKILISFKDDSITHASYI</sequence>
<dbReference type="SMART" id="SM00184">
    <property type="entry name" value="RING"/>
    <property type="match status" value="1"/>
</dbReference>
<keyword evidence="8" id="KW-0732">Signal</keyword>
<dbReference type="AlphaFoldDB" id="A0AAD7LI44"/>
<dbReference type="PANTHER" id="PTHR46539:SF8">
    <property type="entry name" value="RING-TYPE DOMAIN-CONTAINING PROTEIN"/>
    <property type="match status" value="1"/>
</dbReference>
<proteinExistence type="inferred from homology"/>
<comment type="pathway">
    <text evidence="3">Protein modification; protein ubiquitination.</text>
</comment>
<feature type="domain" description="RING-type" evidence="16">
    <location>
        <begin position="65"/>
        <end position="107"/>
    </location>
</feature>
<comment type="subcellular location">
    <subcellularLocation>
        <location evidence="2">Membrane</location>
        <topology evidence="2">Single-pass membrane protein</topology>
    </subcellularLocation>
</comment>
<evidence type="ECO:0000256" key="9">
    <source>
        <dbReference type="ARBA" id="ARBA00022771"/>
    </source>
</evidence>
<comment type="catalytic activity">
    <reaction evidence="1">
        <text>S-ubiquitinyl-[E2 ubiquitin-conjugating enzyme]-L-cysteine + [acceptor protein]-L-lysine = [E2 ubiquitin-conjugating enzyme]-L-cysteine + N(6)-ubiquitinyl-[acceptor protein]-L-lysine.</text>
        <dbReference type="EC" id="2.3.2.27"/>
    </reaction>
</comment>
<evidence type="ECO:0000256" key="3">
    <source>
        <dbReference type="ARBA" id="ARBA00004906"/>
    </source>
</evidence>
<evidence type="ECO:0000256" key="12">
    <source>
        <dbReference type="ARBA" id="ARBA00022989"/>
    </source>
</evidence>
<dbReference type="SUPFAM" id="SSF57850">
    <property type="entry name" value="RING/U-box"/>
    <property type="match status" value="1"/>
</dbReference>
<evidence type="ECO:0000313" key="18">
    <source>
        <dbReference type="Proteomes" id="UP001163823"/>
    </source>
</evidence>
<evidence type="ECO:0000313" key="17">
    <source>
        <dbReference type="EMBL" id="KAJ7958566.1"/>
    </source>
</evidence>
<dbReference type="InterPro" id="IPR013083">
    <property type="entry name" value="Znf_RING/FYVE/PHD"/>
</dbReference>
<name>A0AAD7LI44_QUISA</name>
<evidence type="ECO:0000256" key="6">
    <source>
        <dbReference type="ARBA" id="ARBA00022692"/>
    </source>
</evidence>
<dbReference type="FunFam" id="3.30.40.10:FF:000285">
    <property type="entry name" value="RING-H2 finger protein ATL43"/>
    <property type="match status" value="1"/>
</dbReference>
<keyword evidence="6" id="KW-0812">Transmembrane</keyword>
<evidence type="ECO:0000256" key="2">
    <source>
        <dbReference type="ARBA" id="ARBA00004167"/>
    </source>
</evidence>
<dbReference type="KEGG" id="qsa:O6P43_019277"/>